<feature type="region of interest" description="Disordered" evidence="1">
    <location>
        <begin position="49"/>
        <end position="70"/>
    </location>
</feature>
<gene>
    <name evidence="2" type="ORF">KUF71_007488</name>
    <name evidence="3" type="ORF">KUF71_007491</name>
</gene>
<dbReference type="EMBL" id="JAHWGI010001427">
    <property type="protein sequence ID" value="KAK3931676.1"/>
    <property type="molecule type" value="Genomic_DNA"/>
</dbReference>
<reference evidence="2" key="1">
    <citation type="submission" date="2021-07" db="EMBL/GenBank/DDBJ databases">
        <authorList>
            <person name="Catto M.A."/>
            <person name="Jacobson A."/>
            <person name="Kennedy G."/>
            <person name="Labadie P."/>
            <person name="Hunt B.G."/>
            <person name="Srinivasan R."/>
        </authorList>
    </citation>
    <scope>NUCLEOTIDE SEQUENCE</scope>
    <source>
        <strain evidence="2">PL_HMW_Pooled</strain>
        <tissue evidence="2">Head</tissue>
    </source>
</reference>
<evidence type="ECO:0000313" key="4">
    <source>
        <dbReference type="Proteomes" id="UP001219518"/>
    </source>
</evidence>
<proteinExistence type="predicted"/>
<evidence type="ECO:0000313" key="2">
    <source>
        <dbReference type="EMBL" id="KAK3931673.1"/>
    </source>
</evidence>
<protein>
    <submittedName>
        <fullName evidence="2">Uncharacterized protein</fullName>
    </submittedName>
</protein>
<dbReference type="AlphaFoldDB" id="A0AAE1I1Y5"/>
<accession>A0AAE1I1Y5</accession>
<keyword evidence="4" id="KW-1185">Reference proteome</keyword>
<comment type="caution">
    <text evidence="2">The sequence shown here is derived from an EMBL/GenBank/DDBJ whole genome shotgun (WGS) entry which is preliminary data.</text>
</comment>
<name>A0AAE1I1Y5_9NEOP</name>
<evidence type="ECO:0000256" key="1">
    <source>
        <dbReference type="SAM" id="MobiDB-lite"/>
    </source>
</evidence>
<evidence type="ECO:0000313" key="3">
    <source>
        <dbReference type="EMBL" id="KAK3931676.1"/>
    </source>
</evidence>
<sequence length="156" mass="16743">MKDGWVNQHTGRSDQPFFSVNSVTSYLAATTTLGNASYSSSAEEYARSQMGGYPVQEDSSSSEEDEAVRPGVKRAVQSVVAFGNGKGSPIFRSAQWSKCQAGSGVFQTMTNHELTAIRTLAAKLVQAKVPNQLGGVPPTGSDHMWLPYSGNIVVYF</sequence>
<reference evidence="2" key="2">
    <citation type="journal article" date="2023" name="BMC Genomics">
        <title>Pest status, molecular evolution, and epigenetic factors derived from the genome assembly of Frankliniella fusca, a thysanopteran phytovirus vector.</title>
        <authorList>
            <person name="Catto M.A."/>
            <person name="Labadie P.E."/>
            <person name="Jacobson A.L."/>
            <person name="Kennedy G.G."/>
            <person name="Srinivasan R."/>
            <person name="Hunt B.G."/>
        </authorList>
    </citation>
    <scope>NUCLEOTIDE SEQUENCE</scope>
    <source>
        <strain evidence="2">PL_HMW_Pooled</strain>
    </source>
</reference>
<dbReference type="EMBL" id="JAHWGI010001427">
    <property type="protein sequence ID" value="KAK3931673.1"/>
    <property type="molecule type" value="Genomic_DNA"/>
</dbReference>
<organism evidence="2 4">
    <name type="scientific">Frankliniella fusca</name>
    <dbReference type="NCBI Taxonomy" id="407009"/>
    <lineage>
        <taxon>Eukaryota</taxon>
        <taxon>Metazoa</taxon>
        <taxon>Ecdysozoa</taxon>
        <taxon>Arthropoda</taxon>
        <taxon>Hexapoda</taxon>
        <taxon>Insecta</taxon>
        <taxon>Pterygota</taxon>
        <taxon>Neoptera</taxon>
        <taxon>Paraneoptera</taxon>
        <taxon>Thysanoptera</taxon>
        <taxon>Terebrantia</taxon>
        <taxon>Thripoidea</taxon>
        <taxon>Thripidae</taxon>
        <taxon>Frankliniella</taxon>
    </lineage>
</organism>
<dbReference type="Proteomes" id="UP001219518">
    <property type="component" value="Unassembled WGS sequence"/>
</dbReference>